<organism evidence="5 6">
    <name type="scientific">Mediterraneibacter hominis</name>
    <dbReference type="NCBI Taxonomy" id="2763054"/>
    <lineage>
        <taxon>Bacteria</taxon>
        <taxon>Bacillati</taxon>
        <taxon>Bacillota</taxon>
        <taxon>Clostridia</taxon>
        <taxon>Lachnospirales</taxon>
        <taxon>Lachnospiraceae</taxon>
        <taxon>Mediterraneibacter</taxon>
    </lineage>
</organism>
<keyword evidence="3" id="KW-0732">Signal</keyword>
<keyword evidence="6" id="KW-1185">Reference proteome</keyword>
<feature type="domain" description="Periplasmic binding protein" evidence="4">
    <location>
        <begin position="47"/>
        <end position="274"/>
    </location>
</feature>
<dbReference type="Proteomes" id="UP000652477">
    <property type="component" value="Unassembled WGS sequence"/>
</dbReference>
<accession>A0A923LIE5</accession>
<comment type="similarity">
    <text evidence="2">Belongs to the bacterial solute-binding protein 2 family.</text>
</comment>
<dbReference type="PANTHER" id="PTHR30036">
    <property type="entry name" value="D-XYLOSE-BINDING PERIPLASMIC PROTEIN"/>
    <property type="match status" value="1"/>
</dbReference>
<sequence>MKKKVLAVILSAAMVTGMAAGCQSSSGGGAGGDEDSYTVGMTLNLGNLTWAELSEAAKTHGEELGMTVTVQNSNDDATTQVSQIENFIQSGVDAIIVAAVESNSVEDVCKEAQEAGIKVIAYTQTIENSDAQYLVDAYNTGYACGERAAQWINEVYGDEAIEWALEDLPKYPEIIDRANGIKDAIAELAPNAELVATQPAEVMEDGQKNAENFMQSNPDIKVICSIGSGGGAGANEGVKSYISADEYDKFGIFGIDATEQEIMNIINGDPQKSSVSLGGGAVHGETLIDIAENFRQGTEQEEIQYMPITVIDSSNAQEYYDEHFGN</sequence>
<dbReference type="InterPro" id="IPR028082">
    <property type="entry name" value="Peripla_BP_I"/>
</dbReference>
<dbReference type="GO" id="GO:0030246">
    <property type="term" value="F:carbohydrate binding"/>
    <property type="evidence" value="ECO:0007669"/>
    <property type="project" value="TreeGrafter"/>
</dbReference>
<dbReference type="PROSITE" id="PS51257">
    <property type="entry name" value="PROKAR_LIPOPROTEIN"/>
    <property type="match status" value="1"/>
</dbReference>
<gene>
    <name evidence="5" type="ORF">H8S37_07840</name>
</gene>
<dbReference type="GO" id="GO:0030288">
    <property type="term" value="C:outer membrane-bounded periplasmic space"/>
    <property type="evidence" value="ECO:0007669"/>
    <property type="project" value="TreeGrafter"/>
</dbReference>
<dbReference type="SUPFAM" id="SSF53822">
    <property type="entry name" value="Periplasmic binding protein-like I"/>
    <property type="match status" value="1"/>
</dbReference>
<dbReference type="RefSeq" id="WP_186875419.1">
    <property type="nucleotide sequence ID" value="NZ_JACOPF010000001.1"/>
</dbReference>
<dbReference type="Gene3D" id="3.40.50.2300">
    <property type="match status" value="2"/>
</dbReference>
<feature type="signal peptide" evidence="3">
    <location>
        <begin position="1"/>
        <end position="19"/>
    </location>
</feature>
<evidence type="ECO:0000256" key="1">
    <source>
        <dbReference type="ARBA" id="ARBA00004196"/>
    </source>
</evidence>
<dbReference type="InterPro" id="IPR025997">
    <property type="entry name" value="SBP_2_dom"/>
</dbReference>
<dbReference type="Pfam" id="PF13407">
    <property type="entry name" value="Peripla_BP_4"/>
    <property type="match status" value="1"/>
</dbReference>
<evidence type="ECO:0000259" key="4">
    <source>
        <dbReference type="Pfam" id="PF13407"/>
    </source>
</evidence>
<evidence type="ECO:0000256" key="3">
    <source>
        <dbReference type="SAM" id="SignalP"/>
    </source>
</evidence>
<dbReference type="InterPro" id="IPR050555">
    <property type="entry name" value="Bact_Solute-Bind_Prot2"/>
</dbReference>
<comment type="caution">
    <text evidence="5">The sequence shown here is derived from an EMBL/GenBank/DDBJ whole genome shotgun (WGS) entry which is preliminary data.</text>
</comment>
<reference evidence="5" key="1">
    <citation type="submission" date="2020-08" db="EMBL/GenBank/DDBJ databases">
        <title>Genome public.</title>
        <authorList>
            <person name="Liu C."/>
            <person name="Sun Q."/>
        </authorList>
    </citation>
    <scope>NUCLEOTIDE SEQUENCE</scope>
    <source>
        <strain evidence="5">NSJ-55</strain>
    </source>
</reference>
<feature type="chain" id="PRO_5038887156" evidence="3">
    <location>
        <begin position="20"/>
        <end position="326"/>
    </location>
</feature>
<proteinExistence type="inferred from homology"/>
<protein>
    <submittedName>
        <fullName evidence="5">Sugar ABC transporter substrate-binding protein</fullName>
    </submittedName>
</protein>
<dbReference type="AlphaFoldDB" id="A0A923LIE5"/>
<name>A0A923LIE5_9FIRM</name>
<evidence type="ECO:0000313" key="6">
    <source>
        <dbReference type="Proteomes" id="UP000652477"/>
    </source>
</evidence>
<dbReference type="CDD" id="cd01536">
    <property type="entry name" value="PBP1_ABC_sugar_binding-like"/>
    <property type="match status" value="1"/>
</dbReference>
<evidence type="ECO:0000313" key="5">
    <source>
        <dbReference type="EMBL" id="MBC5688834.1"/>
    </source>
</evidence>
<comment type="subcellular location">
    <subcellularLocation>
        <location evidence="1">Cell envelope</location>
    </subcellularLocation>
</comment>
<dbReference type="EMBL" id="JACOPF010000001">
    <property type="protein sequence ID" value="MBC5688834.1"/>
    <property type="molecule type" value="Genomic_DNA"/>
</dbReference>
<evidence type="ECO:0000256" key="2">
    <source>
        <dbReference type="ARBA" id="ARBA00007639"/>
    </source>
</evidence>
<dbReference type="PANTHER" id="PTHR30036:SF7">
    <property type="entry name" value="ABC TRANSPORTER PERIPLASMIC-BINDING PROTEIN YPHF"/>
    <property type="match status" value="1"/>
</dbReference>